<dbReference type="InterPro" id="IPR020841">
    <property type="entry name" value="PKS_Beta-ketoAc_synthase_dom"/>
</dbReference>
<evidence type="ECO:0000256" key="1">
    <source>
        <dbReference type="ARBA" id="ARBA00022450"/>
    </source>
</evidence>
<dbReference type="EMBL" id="CP132921">
    <property type="protein sequence ID" value="WMW06172.1"/>
    <property type="molecule type" value="Genomic_DNA"/>
</dbReference>
<evidence type="ECO:0000256" key="2">
    <source>
        <dbReference type="ARBA" id="ARBA00022553"/>
    </source>
</evidence>
<gene>
    <name evidence="4" type="ORF">RAH46_02260</name>
</gene>
<dbReference type="InterPro" id="IPR016039">
    <property type="entry name" value="Thiolase-like"/>
</dbReference>
<dbReference type="SUPFAM" id="SSF53901">
    <property type="entry name" value="Thiolase-like"/>
    <property type="match status" value="1"/>
</dbReference>
<dbReference type="InterPro" id="IPR014030">
    <property type="entry name" value="Ketoacyl_synth_N"/>
</dbReference>
<dbReference type="Gene3D" id="3.30.70.3290">
    <property type="match status" value="1"/>
</dbReference>
<dbReference type="InterPro" id="IPR016035">
    <property type="entry name" value="Acyl_Trfase/lysoPLipase"/>
</dbReference>
<organism evidence="4 5">
    <name type="scientific">Pseudomonas entomophila</name>
    <dbReference type="NCBI Taxonomy" id="312306"/>
    <lineage>
        <taxon>Bacteria</taxon>
        <taxon>Pseudomonadati</taxon>
        <taxon>Pseudomonadota</taxon>
        <taxon>Gammaproteobacteria</taxon>
        <taxon>Pseudomonadales</taxon>
        <taxon>Pseudomonadaceae</taxon>
        <taxon>Pseudomonas</taxon>
    </lineage>
</organism>
<proteinExistence type="predicted"/>
<dbReference type="InterPro" id="IPR032821">
    <property type="entry name" value="PKS_assoc"/>
</dbReference>
<dbReference type="InterPro" id="IPR050091">
    <property type="entry name" value="PKS_NRPS_Biosynth_Enz"/>
</dbReference>
<dbReference type="SMART" id="SM00825">
    <property type="entry name" value="PKS_KS"/>
    <property type="match status" value="1"/>
</dbReference>
<dbReference type="Proteomes" id="UP001183127">
    <property type="component" value="Chromosome"/>
</dbReference>
<dbReference type="Pfam" id="PF16197">
    <property type="entry name" value="KAsynt_C_assoc"/>
    <property type="match status" value="1"/>
</dbReference>
<dbReference type="InterPro" id="IPR014031">
    <property type="entry name" value="Ketoacyl_synth_C"/>
</dbReference>
<dbReference type="Pfam" id="PF02801">
    <property type="entry name" value="Ketoacyl-synt_C"/>
    <property type="match status" value="1"/>
</dbReference>
<dbReference type="CDD" id="cd00833">
    <property type="entry name" value="PKS"/>
    <property type="match status" value="1"/>
</dbReference>
<evidence type="ECO:0000259" key="3">
    <source>
        <dbReference type="PROSITE" id="PS52004"/>
    </source>
</evidence>
<accession>A0ABY9QQ51</accession>
<dbReference type="SUPFAM" id="SSF52151">
    <property type="entry name" value="FabD/lysophospholipase-like"/>
    <property type="match status" value="1"/>
</dbReference>
<dbReference type="PANTHER" id="PTHR43775">
    <property type="entry name" value="FATTY ACID SYNTHASE"/>
    <property type="match status" value="1"/>
</dbReference>
<dbReference type="PROSITE" id="PS52004">
    <property type="entry name" value="KS3_2"/>
    <property type="match status" value="1"/>
</dbReference>
<dbReference type="Gene3D" id="3.40.366.10">
    <property type="entry name" value="Malonyl-Coenzyme A Acyl Carrier Protein, domain 2"/>
    <property type="match status" value="1"/>
</dbReference>
<dbReference type="Pfam" id="PF00698">
    <property type="entry name" value="Acyl_transf_1"/>
    <property type="match status" value="1"/>
</dbReference>
<dbReference type="SMART" id="SM00827">
    <property type="entry name" value="PKS_AT"/>
    <property type="match status" value="1"/>
</dbReference>
<name>A0ABY9QQ51_9PSED</name>
<dbReference type="PANTHER" id="PTHR43775:SF37">
    <property type="entry name" value="SI:DKEY-61P9.11"/>
    <property type="match status" value="1"/>
</dbReference>
<keyword evidence="5" id="KW-1185">Reference proteome</keyword>
<evidence type="ECO:0000313" key="5">
    <source>
        <dbReference type="Proteomes" id="UP001183127"/>
    </source>
</evidence>
<protein>
    <submittedName>
        <fullName evidence="4">Type I polyketide synthase</fullName>
    </submittedName>
</protein>
<dbReference type="InterPro" id="IPR001227">
    <property type="entry name" value="Ac_transferase_dom_sf"/>
</dbReference>
<keyword evidence="2" id="KW-0597">Phosphoprotein</keyword>
<dbReference type="RefSeq" id="WP_158020279.1">
    <property type="nucleotide sequence ID" value="NZ_CP132921.1"/>
</dbReference>
<feature type="domain" description="Ketosynthase family 3 (KS3)" evidence="3">
    <location>
        <begin position="53"/>
        <end position="475"/>
    </location>
</feature>
<dbReference type="Pfam" id="PF00109">
    <property type="entry name" value="ketoacyl-synt"/>
    <property type="match status" value="1"/>
</dbReference>
<keyword evidence="1" id="KW-0596">Phosphopantetheine</keyword>
<dbReference type="Gene3D" id="3.40.47.10">
    <property type="match status" value="1"/>
</dbReference>
<evidence type="ECO:0000313" key="4">
    <source>
        <dbReference type="EMBL" id="WMW06172.1"/>
    </source>
</evidence>
<sequence>MRWNLITAQGIAMLSDGASNSAVSGAPTDVIKQSLLRINALKVEVEKLRAQQHEPIAIVGMSCRFPGKADSPAAFWENLAKGHCSIEPFLNKRWGGDSYSSSAGEPGTTYQSTAALIDNPYGFDASFFSMSEQEARRTDPQHRLLLELSWQALEHSGIDRHSLSGSATGVYIGLSSDDYADFYTRSADRQRISPLSALGCGKSIAPGRISYFYNLRGPALQVDTSCSSALVAADLACKALRSREIDAAFVGGVNLMLTPGASVAFSAMQALSRSGSSRPFDSNADGYVRGEGGAVLVLKRLSDAQKEKLPIWGLIRGSAVNHDGKSNGMTAPSGIAQQEVISKALENACMDAADVGYVECHGTATPLGDPIELGALARHYGKTEQTWIGSVKSNIGHLEAAAGLAGLIKAVLSARHGRIVPSLHCSSPTPHFDWSRSQLCVATSSHPWPRGGASRVAAVSSFGMSGTNAHVIVSSADDPDEVEMDGAGCLTLSAPDHDALRLQLQQLRAHVTALEAAELMPFCRASNRYKSQMPARFAYPVADRQGLLEHLDRTLAGKEGGYRERLPVCLVFAGQGGHYPGMSQSLYRTNVLYRQALDEVASFYQEHFEFDLLACLFEAKKSLSVSQVQVTTFALQYALARCWAGVGVVADAVIGHSLGEYAAACCAGVLTLEQAARMVWHRGRLIEGNVTEGCMYAVHASAEQANGALGNIPFSVAAINTPQSCVLALSCEDELACREALKAADIAHKRLDVERAYHSQQMDIVLPAYATAIEGITPQVPSLPFYSTLTGKLEITRLAQPDYWVRHIRDTVRFADAVRALMSTRRFLFLEIGPGRQMATLINELDNGGEHQTLSSLDKNQDDSFKWMSTLSALFESGQGISWGKLHDSAQRADLLPPYRFNQNCYSAEQRLASYFSEKDLADIVEAIAHSS</sequence>
<dbReference type="InterPro" id="IPR014043">
    <property type="entry name" value="Acyl_transferase_dom"/>
</dbReference>
<dbReference type="GeneID" id="32808578"/>
<reference evidence="4 5" key="1">
    <citation type="submission" date="2023-08" db="EMBL/GenBank/DDBJ databases">
        <title>Complete Genome Sequence of Pseudomonas entomophila TVIN A01.</title>
        <authorList>
            <person name="Shelke T."/>
            <person name="Mahar N.S."/>
            <person name="Gupta I."/>
            <person name="Gupta V."/>
        </authorList>
    </citation>
    <scope>NUCLEOTIDE SEQUENCE [LARGE SCALE GENOMIC DNA]</scope>
    <source>
        <strain evidence="4 5">TVIN-A01</strain>
    </source>
</reference>